<dbReference type="Proteomes" id="UP000318821">
    <property type="component" value="Unassembled WGS sequence"/>
</dbReference>
<keyword evidence="5" id="KW-0418">Kinase</keyword>
<feature type="region of interest" description="Disordered" evidence="2">
    <location>
        <begin position="1982"/>
        <end position="2005"/>
    </location>
</feature>
<evidence type="ECO:0000259" key="4">
    <source>
        <dbReference type="PROSITE" id="PS50011"/>
    </source>
</evidence>
<feature type="region of interest" description="Disordered" evidence="2">
    <location>
        <begin position="1"/>
        <end position="47"/>
    </location>
</feature>
<feature type="region of interest" description="Disordered" evidence="2">
    <location>
        <begin position="1111"/>
        <end position="1151"/>
    </location>
</feature>
<dbReference type="EMBL" id="RHLD01000002">
    <property type="protein sequence ID" value="TPP42345.1"/>
    <property type="molecule type" value="Genomic_DNA"/>
</dbReference>
<feature type="transmembrane region" description="Helical" evidence="3">
    <location>
        <begin position="215"/>
        <end position="238"/>
    </location>
</feature>
<dbReference type="VEuPathDB" id="TriTrypDB:LdCL_360014800"/>
<dbReference type="SMART" id="SM00220">
    <property type="entry name" value="S_TKc"/>
    <property type="match status" value="1"/>
</dbReference>
<feature type="transmembrane region" description="Helical" evidence="3">
    <location>
        <begin position="590"/>
        <end position="615"/>
    </location>
</feature>
<dbReference type="InterPro" id="IPR000719">
    <property type="entry name" value="Prot_kinase_dom"/>
</dbReference>
<dbReference type="Gene3D" id="1.10.1520.10">
    <property type="entry name" value="Ribonuclease III domain"/>
    <property type="match status" value="1"/>
</dbReference>
<proteinExistence type="predicted"/>
<comment type="caution">
    <text evidence="5">The sequence shown here is derived from an EMBL/GenBank/DDBJ whole genome shotgun (WGS) entry which is preliminary data.</text>
</comment>
<keyword evidence="5" id="KW-0808">Transferase</keyword>
<evidence type="ECO:0000256" key="2">
    <source>
        <dbReference type="SAM" id="MobiDB-lite"/>
    </source>
</evidence>
<sequence>MPSCSSVTQPEPESTQGIELPACARKPRDPDFEAPASLHAQSKESNPLVLAPPPCPIICPEHERKMRRTSKSCIVPPPRQRQFMGDVVGLKVPDLVTGWKLPRKSSAHRCFLAAGGDVTVEPQPSSLAGANTKCPVRVPACAGLPTCGPRGENGVLIVSQDDRPAGLVNSRRRYSKESKPAVNGEDGVLLSEYEEDSADAAVRQTVARVRSKNCVLLIVLLVIIIVLAVAGGVGVGFVNKHYTTLTHRMYLESGERIVLNSSVMLLKNYHETLRADARHLLSFVRSSMIGRKPESIAVVQSTLYLPFFEAWSTWLFSSNVPSTHSIYVSMCGEPLANTVDCPFMALTIVCMPNVLQAACFYMHSDEVDRSRMIVNRIEVNESGIPRIGAFYKYVPLKVNYAHYQTNNDYGYFLDQDCAASLDGKVHTTLTIRRQIVVGDLVIICDASGFFERWFQRFEKGLQKKKDSHSVLFVNDGTVLAYDCGAPPRHRHVVSPCSMRLVPHKMGDCMAGKADMIDRIVDTFTVAMQRNKLMKRGGLSKDHVALTERVGDYIVVYQDFLSFRVGDGEPKTVFIAAYAVPLDTSLGRDGFVQISICVVIIIICMFLLGGVAMVAVNQMMRVVEVISQLSTHAATYDTKRMRSVLDRQKPGMLARVITSADIINCEFQHILTNLNAYRPFLPQSLLTKSSYSFSDEPLEPPSLWRSDVALGGSAADDVVVDEDGVPAKPLPRFHLKNTLEGSVSNPVENWRLLQRGFHRTKSTILVVSLSNVALDAGESVDAVNLFVQTVLNHAAIANGVVEVIEFQKIVVSFNSHFPVPRHQEKACLCALAIREEFRDRGCSISIGIASGYNYVGTTGTEQQKARVIMGESVVVAQSLTSLKNYLGCSILATDQVVFEALVTAVAVDVVQLYYEHNHQWVQYGVSEIIGNRYAVLSPDMQLVKSVFKLVRYRQAEEALEAVRRYVDAAAERRETPSWPVRRIHALVERQQLLIRSGYRRQRLQWQALEGDEIIMKHLSEENQSYNSKRQPRLMATVSTATVDSLATLSTHAKAAPCEFGFVSGDVLNAGSEAELARALVGEQSKLSMTRRQLAPIPSSCFSEDALFPVFTVKSSDGDEEERSPGSSRLSSQHNRVTDGNAEASGADSEEMRPVLLVEPQTLRSEERHDVRIGALLPPFTVTTSSPFLPAHDMEYPCTTAGISSMLSNSRRHSALDRQRHIAPTPLHDGTCHASTYATSGALGGVSGGKSSIGASLATTSAGNLGRTADSALKQSSENVAGLAKMHCSYKLPQRIVSVNGQVFHRTSQLVGRGSFGEVYVAISETGSLGAMKVFPLNDNNAPQLIREVETLSQMRHENIVGYDCCAVQDNFFFIICEYLAAGTLGSLIQKLGVIPERAARKYACDMLFGLGYLHQHSWLHCDIKPENILVTSDGTCKLADFGAASLGRSLTDAVSVRGTPRFSAPEAILGTWNQQADIYSFGITVAQMVTGVHPWHKYTEPDHLFVAHYAGEIRHSLQTGMPCAMQPDLPTNLQDKELESAIHRCCEFDPARRPTAEELVAKLFSSPMVREWWVNAAQEAVISRKAISRAERIVTEADDPRSGKRHFYDSDARLCLVCNARLEGSYSTHSHSSPLFAEDGVPSRALLYHRPLTLREFDLVDVIMRRWWNTLHNPPPRRGSLSFDRLLSLSSTELQMRRWRVRYLLHFLKSRGVLRSCLTLRSDQVNEAPSPNERIHRGEAFERLEMVGDFFFKSLTPDRMHTVFPADEGGLTAELQYFERALDSNHGLLAIYDYLGLDDIAGCFLANNKAKADVVEAVIGELKVLLWSTEVVWGMEYYAVPGERATHVYLRALVAHTIAELGHTVLMWQLESTLRNCRDFILKHTVEEYLGAEKGNERRASGGGDECDVPADLPKYAPLPPLLAWNRRRPGVSVRRGEVPFASKRSRSSIPPSPQDPLRRLAPTASCIPEAIRDHYAVAVPNRAGVRGGPSQCATDSGDCELRGDS</sequence>
<dbReference type="GO" id="GO:0004525">
    <property type="term" value="F:ribonuclease III activity"/>
    <property type="evidence" value="ECO:0007669"/>
    <property type="project" value="InterPro"/>
</dbReference>
<feature type="domain" description="Protein kinase" evidence="4">
    <location>
        <begin position="1303"/>
        <end position="1568"/>
    </location>
</feature>
<dbReference type="VEuPathDB" id="TriTrypDB:LdBPK_360980.1"/>
<dbReference type="FunFam" id="3.30.70.1230:FF:000186">
    <property type="entry name" value="Mitogen-activated protein kinase-like protein"/>
    <property type="match status" value="1"/>
</dbReference>
<dbReference type="PANTHER" id="PTHR39671:SF1">
    <property type="entry name" value="RNA EDITING COMPLEX PROTEIN MP67"/>
    <property type="match status" value="1"/>
</dbReference>
<dbReference type="InterPro" id="IPR036389">
    <property type="entry name" value="RNase_III_sf"/>
</dbReference>
<feature type="compositionally biased region" description="Polar residues" evidence="2">
    <location>
        <begin position="1123"/>
        <end position="1133"/>
    </location>
</feature>
<organism evidence="5 6">
    <name type="scientific">Leishmania donovani</name>
    <dbReference type="NCBI Taxonomy" id="5661"/>
    <lineage>
        <taxon>Eukaryota</taxon>
        <taxon>Discoba</taxon>
        <taxon>Euglenozoa</taxon>
        <taxon>Kinetoplastea</taxon>
        <taxon>Metakinetoplastina</taxon>
        <taxon>Trypanosomatida</taxon>
        <taxon>Trypanosomatidae</taxon>
        <taxon>Leishmaniinae</taxon>
        <taxon>Leishmania</taxon>
    </lineage>
</organism>
<keyword evidence="3" id="KW-1133">Transmembrane helix</keyword>
<gene>
    <name evidence="5" type="ORF">CGC20_29435</name>
</gene>
<dbReference type="VEuPathDB" id="TriTrypDB:LdCL_360014700"/>
<dbReference type="GO" id="GO:0006396">
    <property type="term" value="P:RNA processing"/>
    <property type="evidence" value="ECO:0007669"/>
    <property type="project" value="InterPro"/>
</dbReference>
<dbReference type="InterPro" id="IPR029787">
    <property type="entry name" value="Nucleotide_cyclase"/>
</dbReference>
<dbReference type="VEuPathDB" id="TriTrypDB:LDHU3_36.1300"/>
<dbReference type="FunFam" id="1.10.1520.10:FF:000021">
    <property type="entry name" value="RNA editing complex protein MP67"/>
    <property type="match status" value="1"/>
</dbReference>
<dbReference type="Pfam" id="PF00069">
    <property type="entry name" value="Pkinase"/>
    <property type="match status" value="1"/>
</dbReference>
<dbReference type="InterPro" id="IPR011009">
    <property type="entry name" value="Kinase-like_dom_sf"/>
</dbReference>
<comment type="subcellular location">
    <subcellularLocation>
        <location evidence="1">Membrane</location>
        <topology evidence="1">Single-pass membrane protein</topology>
    </subcellularLocation>
</comment>
<dbReference type="VEuPathDB" id="TriTrypDB:LDHU3_36.1290"/>
<reference evidence="6" key="1">
    <citation type="submission" date="2019-02" db="EMBL/GenBank/DDBJ databases">
        <title>FDA dAtabase for Regulatory Grade micrObial Sequences (FDA-ARGOS): Supporting development and validation of Infectious Disease Dx tests.</title>
        <authorList>
            <person name="Duncan R."/>
            <person name="Fisher C."/>
            <person name="Tallon L."/>
            <person name="Sadzewicz L."/>
            <person name="Sengamalay N."/>
            <person name="Ott S."/>
            <person name="Godinez A."/>
            <person name="Nagaraj S."/>
            <person name="Vavikolanu K."/>
            <person name="Vyas G."/>
            <person name="Nadendla S."/>
            <person name="Aluvathingal J."/>
            <person name="Sichtig H."/>
        </authorList>
    </citation>
    <scope>NUCLEOTIDE SEQUENCE [LARGE SCALE GENOMIC DNA]</scope>
    <source>
        <strain evidence="6">FDAARGOS_360</strain>
    </source>
</reference>
<dbReference type="GO" id="GO:0004672">
    <property type="term" value="F:protein kinase activity"/>
    <property type="evidence" value="ECO:0007669"/>
    <property type="project" value="InterPro"/>
</dbReference>
<dbReference type="SUPFAM" id="SSF55073">
    <property type="entry name" value="Nucleotide cyclase"/>
    <property type="match status" value="1"/>
</dbReference>
<dbReference type="Gene3D" id="3.30.70.1230">
    <property type="entry name" value="Nucleotide cyclase"/>
    <property type="match status" value="1"/>
</dbReference>
<evidence type="ECO:0000313" key="5">
    <source>
        <dbReference type="EMBL" id="TPP42345.1"/>
    </source>
</evidence>
<dbReference type="SUPFAM" id="SSF56112">
    <property type="entry name" value="Protein kinase-like (PK-like)"/>
    <property type="match status" value="1"/>
</dbReference>
<protein>
    <submittedName>
        <fullName evidence="5">Protein kinase domain family protein</fullName>
    </submittedName>
</protein>
<dbReference type="SUPFAM" id="SSF69065">
    <property type="entry name" value="RNase III domain-like"/>
    <property type="match status" value="1"/>
</dbReference>
<feature type="region of interest" description="Disordered" evidence="2">
    <location>
        <begin position="1936"/>
        <end position="1960"/>
    </location>
</feature>
<accession>A0A504X3W7</accession>
<dbReference type="GO" id="GO:0005524">
    <property type="term" value="F:ATP binding"/>
    <property type="evidence" value="ECO:0007669"/>
    <property type="project" value="InterPro"/>
</dbReference>
<dbReference type="Gene3D" id="1.10.510.10">
    <property type="entry name" value="Transferase(Phosphotransferase) domain 1"/>
    <property type="match status" value="1"/>
</dbReference>
<keyword evidence="3" id="KW-0472">Membrane</keyword>
<evidence type="ECO:0000313" key="6">
    <source>
        <dbReference type="Proteomes" id="UP000318821"/>
    </source>
</evidence>
<evidence type="ECO:0000256" key="3">
    <source>
        <dbReference type="SAM" id="Phobius"/>
    </source>
</evidence>
<dbReference type="PROSITE" id="PS50011">
    <property type="entry name" value="PROTEIN_KINASE_DOM"/>
    <property type="match status" value="1"/>
</dbReference>
<evidence type="ECO:0000256" key="1">
    <source>
        <dbReference type="ARBA" id="ARBA00004167"/>
    </source>
</evidence>
<name>A0A504X3W7_LEIDO</name>
<feature type="compositionally biased region" description="Polar residues" evidence="2">
    <location>
        <begin position="1"/>
        <end position="17"/>
    </location>
</feature>
<dbReference type="PANTHER" id="PTHR39671">
    <property type="entry name" value="COMPLEX PROTEIN NUCLEASE, PUTATIVE KREPB1-RELATED-RELATED"/>
    <property type="match status" value="1"/>
</dbReference>
<dbReference type="GO" id="GO:0016020">
    <property type="term" value="C:membrane"/>
    <property type="evidence" value="ECO:0007669"/>
    <property type="project" value="UniProtKB-SubCell"/>
</dbReference>
<dbReference type="CDD" id="cd23727">
    <property type="entry name" value="ZF_RNaseIII_KREN3"/>
    <property type="match status" value="1"/>
</dbReference>
<keyword evidence="3" id="KW-0812">Transmembrane</keyword>
<dbReference type="VEuPathDB" id="TriTrypDB:LdBPK_360970.1"/>